<feature type="transmembrane region" description="Helical" evidence="1">
    <location>
        <begin position="7"/>
        <end position="26"/>
    </location>
</feature>
<dbReference type="Gene3D" id="1.20.1250.20">
    <property type="entry name" value="MFS general substrate transporter like domains"/>
    <property type="match status" value="1"/>
</dbReference>
<dbReference type="GO" id="GO:0022857">
    <property type="term" value="F:transmembrane transporter activity"/>
    <property type="evidence" value="ECO:0007669"/>
    <property type="project" value="InterPro"/>
</dbReference>
<keyword evidence="1" id="KW-1133">Transmembrane helix</keyword>
<dbReference type="EMBL" id="AUZY01003331">
    <property type="protein sequence ID" value="EQD69920.1"/>
    <property type="molecule type" value="Genomic_DNA"/>
</dbReference>
<dbReference type="PANTHER" id="PTHR23527:SF1">
    <property type="entry name" value="BLL3282 PROTEIN"/>
    <property type="match status" value="1"/>
</dbReference>
<accession>T1CM15</accession>
<feature type="transmembrane region" description="Helical" evidence="1">
    <location>
        <begin position="139"/>
        <end position="160"/>
    </location>
</feature>
<gene>
    <name evidence="3" type="ORF">B1B_05268</name>
</gene>
<reference evidence="3" key="1">
    <citation type="submission" date="2013-08" db="EMBL/GenBank/DDBJ databases">
        <authorList>
            <person name="Mendez C."/>
            <person name="Richter M."/>
            <person name="Ferrer M."/>
            <person name="Sanchez J."/>
        </authorList>
    </citation>
    <scope>NUCLEOTIDE SEQUENCE</scope>
</reference>
<feature type="transmembrane region" description="Helical" evidence="1">
    <location>
        <begin position="166"/>
        <end position="186"/>
    </location>
</feature>
<dbReference type="PANTHER" id="PTHR23527">
    <property type="entry name" value="BLL3282 PROTEIN"/>
    <property type="match status" value="1"/>
</dbReference>
<feature type="transmembrane region" description="Helical" evidence="1">
    <location>
        <begin position="231"/>
        <end position="251"/>
    </location>
</feature>
<feature type="transmembrane region" description="Helical" evidence="1">
    <location>
        <begin position="104"/>
        <end position="127"/>
    </location>
</feature>
<sequence>MGIKQTGVPIGSIAAVTALPLVAITFGIRWPFLILFITSIIIAVAVRSGSRLTSPFNLHSYLKDLFSAARDRRLLTYSAFSTVMSWGQQTGLTFYVLFFESKGFPLFSAEILLGSFLVGAIFGRIFWARLGYRIHGGSRWHATSLIMSLSGSLYILLILVPHDLILLMPYSVFLGMNAAGWNSTFVTAVSEMAGKEKVGLYSGVALITLSLGTIIGTPISGFIRDTTHSYFLMWIILGGVQLATAMLMLIFHTLHERKDPGNTDKDRWIPNQ</sequence>
<dbReference type="SUPFAM" id="SSF103473">
    <property type="entry name" value="MFS general substrate transporter"/>
    <property type="match status" value="1"/>
</dbReference>
<evidence type="ECO:0000259" key="2">
    <source>
        <dbReference type="PROSITE" id="PS50850"/>
    </source>
</evidence>
<comment type="caution">
    <text evidence="3">The sequence shown here is derived from an EMBL/GenBank/DDBJ whole genome shotgun (WGS) entry which is preliminary data.</text>
</comment>
<name>T1CM15_9ZZZZ</name>
<keyword evidence="1" id="KW-0472">Membrane</keyword>
<feature type="transmembrane region" description="Helical" evidence="1">
    <location>
        <begin position="198"/>
        <end position="219"/>
    </location>
</feature>
<evidence type="ECO:0000313" key="3">
    <source>
        <dbReference type="EMBL" id="EQD69920.1"/>
    </source>
</evidence>
<dbReference type="Pfam" id="PF07690">
    <property type="entry name" value="MFS_1"/>
    <property type="match status" value="1"/>
</dbReference>
<organism evidence="3">
    <name type="scientific">mine drainage metagenome</name>
    <dbReference type="NCBI Taxonomy" id="410659"/>
    <lineage>
        <taxon>unclassified sequences</taxon>
        <taxon>metagenomes</taxon>
        <taxon>ecological metagenomes</taxon>
    </lineage>
</organism>
<proteinExistence type="predicted"/>
<evidence type="ECO:0000256" key="1">
    <source>
        <dbReference type="SAM" id="Phobius"/>
    </source>
</evidence>
<dbReference type="InterPro" id="IPR020846">
    <property type="entry name" value="MFS_dom"/>
</dbReference>
<feature type="transmembrane region" description="Helical" evidence="1">
    <location>
        <begin position="74"/>
        <end position="98"/>
    </location>
</feature>
<reference evidence="3" key="2">
    <citation type="journal article" date="2014" name="ISME J.">
        <title>Microbial stratification in low pH oxic and suboxic macroscopic growths along an acid mine drainage.</title>
        <authorList>
            <person name="Mendez-Garcia C."/>
            <person name="Mesa V."/>
            <person name="Sprenger R.R."/>
            <person name="Richter M."/>
            <person name="Diez M.S."/>
            <person name="Solano J."/>
            <person name="Bargiela R."/>
            <person name="Golyshina O.V."/>
            <person name="Manteca A."/>
            <person name="Ramos J.L."/>
            <person name="Gallego J.R."/>
            <person name="Llorente I."/>
            <person name="Martins Dos Santos V.A."/>
            <person name="Jensen O.N."/>
            <person name="Pelaez A.I."/>
            <person name="Sanchez J."/>
            <person name="Ferrer M."/>
        </authorList>
    </citation>
    <scope>NUCLEOTIDE SEQUENCE</scope>
</reference>
<feature type="transmembrane region" description="Helical" evidence="1">
    <location>
        <begin position="32"/>
        <end position="53"/>
    </location>
</feature>
<dbReference type="InterPro" id="IPR036259">
    <property type="entry name" value="MFS_trans_sf"/>
</dbReference>
<dbReference type="AlphaFoldDB" id="T1CM15"/>
<dbReference type="InterPro" id="IPR052952">
    <property type="entry name" value="MFS-Transporter"/>
</dbReference>
<keyword evidence="1" id="KW-0812">Transmembrane</keyword>
<dbReference type="InterPro" id="IPR011701">
    <property type="entry name" value="MFS"/>
</dbReference>
<feature type="domain" description="Major facilitator superfamily (MFS) profile" evidence="2">
    <location>
        <begin position="57"/>
        <end position="272"/>
    </location>
</feature>
<dbReference type="PROSITE" id="PS50850">
    <property type="entry name" value="MFS"/>
    <property type="match status" value="1"/>
</dbReference>
<protein>
    <submittedName>
        <fullName evidence="3">Major facilitator superfamily MFS_1</fullName>
    </submittedName>
</protein>